<protein>
    <recommendedName>
        <fullName evidence="6">MARVEL domain-containing protein</fullName>
    </recommendedName>
</protein>
<keyword evidence="3" id="KW-0732">Signal</keyword>
<evidence type="ECO:0000256" key="2">
    <source>
        <dbReference type="SAM" id="Phobius"/>
    </source>
</evidence>
<gene>
    <name evidence="4" type="ORF">CcaverHIS019_0106410</name>
</gene>
<keyword evidence="5" id="KW-1185">Reference proteome</keyword>
<dbReference type="EMBL" id="AP028212">
    <property type="protein sequence ID" value="BEI87923.1"/>
    <property type="molecule type" value="Genomic_DNA"/>
</dbReference>
<feature type="transmembrane region" description="Helical" evidence="2">
    <location>
        <begin position="86"/>
        <end position="107"/>
    </location>
</feature>
<dbReference type="AlphaFoldDB" id="A0AA48L227"/>
<reference evidence="4" key="1">
    <citation type="journal article" date="2023" name="BMC Genomics">
        <title>Chromosome-level genome assemblies of Cutaneotrichosporon spp. (Trichosporonales, Basidiomycota) reveal imbalanced evolution between nucleotide sequences and chromosome synteny.</title>
        <authorList>
            <person name="Kobayashi Y."/>
            <person name="Kayamori A."/>
            <person name="Aoki K."/>
            <person name="Shiwa Y."/>
            <person name="Matsutani M."/>
            <person name="Fujita N."/>
            <person name="Sugita T."/>
            <person name="Iwasaki W."/>
            <person name="Tanaka N."/>
            <person name="Takashima M."/>
        </authorList>
    </citation>
    <scope>NUCLEOTIDE SEQUENCE</scope>
    <source>
        <strain evidence="4">HIS019</strain>
    </source>
</reference>
<sequence length="283" mass="30766">MKPATAVRSALLLSLAAAAASVGCMTTYVSRARFNAIASDRDDITYAQDARIGVYVSLGSSAAVVVYVLLFFYLTALYPLSRLIYVWVDVMAISLLLWASAATGGILSPLLPSLWKCHTPLCKIALAGSILKWSEVVMVRPPLISLTQLATSLAIIIVSQLRHPGSWSTSLDHLHLPKSEEVDNHALTMRALYESQLLRSVSLASTAPSPRGYTLYAVASPNSIALPLPAHSRQTKRVSRLSSRLSQPITYFNSWAEGKVPSPSPLSQARPRHVPDSRLYARI</sequence>
<dbReference type="RefSeq" id="XP_060453189.1">
    <property type="nucleotide sequence ID" value="XM_060602578.1"/>
</dbReference>
<dbReference type="KEGG" id="ccac:CcaHIS019_0106410"/>
<evidence type="ECO:0000313" key="4">
    <source>
        <dbReference type="EMBL" id="BEI87923.1"/>
    </source>
</evidence>
<name>A0AA48L227_9TREE</name>
<evidence type="ECO:0000256" key="3">
    <source>
        <dbReference type="SAM" id="SignalP"/>
    </source>
</evidence>
<keyword evidence="2" id="KW-0472">Membrane</keyword>
<keyword evidence="2" id="KW-0812">Transmembrane</keyword>
<accession>A0AA48L227</accession>
<evidence type="ECO:0008006" key="6">
    <source>
        <dbReference type="Google" id="ProtNLM"/>
    </source>
</evidence>
<feature type="region of interest" description="Disordered" evidence="1">
    <location>
        <begin position="260"/>
        <end position="283"/>
    </location>
</feature>
<dbReference type="PROSITE" id="PS51257">
    <property type="entry name" value="PROKAR_LIPOPROTEIN"/>
    <property type="match status" value="1"/>
</dbReference>
<evidence type="ECO:0000313" key="5">
    <source>
        <dbReference type="Proteomes" id="UP001233271"/>
    </source>
</evidence>
<evidence type="ECO:0000256" key="1">
    <source>
        <dbReference type="SAM" id="MobiDB-lite"/>
    </source>
</evidence>
<feature type="signal peptide" evidence="3">
    <location>
        <begin position="1"/>
        <end position="20"/>
    </location>
</feature>
<proteinExistence type="predicted"/>
<dbReference type="GeneID" id="85491794"/>
<keyword evidence="2" id="KW-1133">Transmembrane helix</keyword>
<feature type="chain" id="PRO_5041435350" description="MARVEL domain-containing protein" evidence="3">
    <location>
        <begin position="21"/>
        <end position="283"/>
    </location>
</feature>
<dbReference type="Proteomes" id="UP001233271">
    <property type="component" value="Chromosome 1"/>
</dbReference>
<feature type="transmembrane region" description="Helical" evidence="2">
    <location>
        <begin position="52"/>
        <end position="74"/>
    </location>
</feature>
<organism evidence="4 5">
    <name type="scientific">Cutaneotrichosporon cavernicola</name>
    <dbReference type="NCBI Taxonomy" id="279322"/>
    <lineage>
        <taxon>Eukaryota</taxon>
        <taxon>Fungi</taxon>
        <taxon>Dikarya</taxon>
        <taxon>Basidiomycota</taxon>
        <taxon>Agaricomycotina</taxon>
        <taxon>Tremellomycetes</taxon>
        <taxon>Trichosporonales</taxon>
        <taxon>Trichosporonaceae</taxon>
        <taxon>Cutaneotrichosporon</taxon>
    </lineage>
</organism>